<evidence type="ECO:0000256" key="1">
    <source>
        <dbReference type="ARBA" id="ARBA00022723"/>
    </source>
</evidence>
<dbReference type="InterPro" id="IPR000571">
    <property type="entry name" value="Znf_CCCH"/>
</dbReference>
<gene>
    <name evidence="8" type="ORF">CTI12_AA166970</name>
</gene>
<dbReference type="EMBL" id="PKPP01001347">
    <property type="protein sequence ID" value="PWA83461.1"/>
    <property type="molecule type" value="Genomic_DNA"/>
</dbReference>
<evidence type="ECO:0000259" key="7">
    <source>
        <dbReference type="PROSITE" id="PS50103"/>
    </source>
</evidence>
<keyword evidence="4 5" id="KW-0862">Zinc</keyword>
<dbReference type="GO" id="GO:0003729">
    <property type="term" value="F:mRNA binding"/>
    <property type="evidence" value="ECO:0007669"/>
    <property type="project" value="InterPro"/>
</dbReference>
<feature type="domain" description="C3H1-type" evidence="7">
    <location>
        <begin position="135"/>
        <end position="158"/>
    </location>
</feature>
<dbReference type="AlphaFoldDB" id="A0A2U1PCH1"/>
<dbReference type="PANTHER" id="PTHR12547">
    <property type="entry name" value="CCCH ZINC FINGER/TIS11-RELATED"/>
    <property type="match status" value="1"/>
</dbReference>
<feature type="region of interest" description="Disordered" evidence="6">
    <location>
        <begin position="1"/>
        <end position="61"/>
    </location>
</feature>
<feature type="zinc finger region" description="C3H1-type" evidence="5">
    <location>
        <begin position="68"/>
        <end position="96"/>
    </location>
</feature>
<dbReference type="Proteomes" id="UP000245207">
    <property type="component" value="Unassembled WGS sequence"/>
</dbReference>
<keyword evidence="9" id="KW-1185">Reference proteome</keyword>
<evidence type="ECO:0000256" key="5">
    <source>
        <dbReference type="PROSITE-ProRule" id="PRU00723"/>
    </source>
</evidence>
<protein>
    <submittedName>
        <fullName evidence="8">Zinc finger, CCCH-type</fullName>
    </submittedName>
</protein>
<feature type="domain" description="C3H1-type" evidence="7">
    <location>
        <begin position="68"/>
        <end position="96"/>
    </location>
</feature>
<dbReference type="InterPro" id="IPR045877">
    <property type="entry name" value="ZFP36-like"/>
</dbReference>
<evidence type="ECO:0000256" key="2">
    <source>
        <dbReference type="ARBA" id="ARBA00022737"/>
    </source>
</evidence>
<keyword evidence="3 5" id="KW-0863">Zinc-finger</keyword>
<evidence type="ECO:0000313" key="8">
    <source>
        <dbReference type="EMBL" id="PWA83461.1"/>
    </source>
</evidence>
<dbReference type="STRING" id="35608.A0A2U1PCH1"/>
<evidence type="ECO:0000313" key="9">
    <source>
        <dbReference type="Proteomes" id="UP000245207"/>
    </source>
</evidence>
<dbReference type="Pfam" id="PF18044">
    <property type="entry name" value="zf-CCCH_4"/>
    <property type="match status" value="1"/>
</dbReference>
<proteinExistence type="predicted"/>
<comment type="caution">
    <text evidence="8">The sequence shown here is derived from an EMBL/GenBank/DDBJ whole genome shotgun (WGS) entry which is preliminary data.</text>
</comment>
<sequence>MFQHPFNGGNNNNGQGEFIRDLNGSNSEIDNSNRIVNSVTQTSTPLSSAGQRPNRSSVSMSRGTTHIFYKTRLCQQFVDGTCPKAADGCNYAHGPNDLRSPPLNWQENVNNNRGGGRNGNGNWNEDWGRIGQKGICWRFANGEECPYGDNCSYTHDATMFNVGGAMDSGQARESSVINIKTVVDQDKCNYAHGLAELNTPIRHVEGDGSVAANGVQIAMATHSAAAAPVQQGKWLEKLAGKLVGGKLKSIYGDWIDDEYYE</sequence>
<dbReference type="SMART" id="SM00356">
    <property type="entry name" value="ZnF_C3H1"/>
    <property type="match status" value="2"/>
</dbReference>
<keyword evidence="1 5" id="KW-0479">Metal-binding</keyword>
<feature type="zinc finger region" description="C3H1-type" evidence="5">
    <location>
        <begin position="135"/>
        <end position="158"/>
    </location>
</feature>
<evidence type="ECO:0000256" key="6">
    <source>
        <dbReference type="SAM" id="MobiDB-lite"/>
    </source>
</evidence>
<keyword evidence="2" id="KW-0677">Repeat</keyword>
<dbReference type="SUPFAM" id="SSF90229">
    <property type="entry name" value="CCCH zinc finger"/>
    <property type="match status" value="2"/>
</dbReference>
<accession>A0A2U1PCH1</accession>
<evidence type="ECO:0000256" key="4">
    <source>
        <dbReference type="ARBA" id="ARBA00022833"/>
    </source>
</evidence>
<dbReference type="PROSITE" id="PS50103">
    <property type="entry name" value="ZF_C3H1"/>
    <property type="match status" value="2"/>
</dbReference>
<dbReference type="GO" id="GO:0008270">
    <property type="term" value="F:zinc ion binding"/>
    <property type="evidence" value="ECO:0007669"/>
    <property type="project" value="UniProtKB-KW"/>
</dbReference>
<dbReference type="InterPro" id="IPR041367">
    <property type="entry name" value="Znf-CCCH_4"/>
</dbReference>
<evidence type="ECO:0000256" key="3">
    <source>
        <dbReference type="ARBA" id="ARBA00022771"/>
    </source>
</evidence>
<feature type="compositionally biased region" description="Polar residues" evidence="6">
    <location>
        <begin position="23"/>
        <end position="61"/>
    </location>
</feature>
<reference evidence="8 9" key="1">
    <citation type="journal article" date="2018" name="Mol. Plant">
        <title>The genome of Artemisia annua provides insight into the evolution of Asteraceae family and artemisinin biosynthesis.</title>
        <authorList>
            <person name="Shen Q."/>
            <person name="Zhang L."/>
            <person name="Liao Z."/>
            <person name="Wang S."/>
            <person name="Yan T."/>
            <person name="Shi P."/>
            <person name="Liu M."/>
            <person name="Fu X."/>
            <person name="Pan Q."/>
            <person name="Wang Y."/>
            <person name="Lv Z."/>
            <person name="Lu X."/>
            <person name="Zhang F."/>
            <person name="Jiang W."/>
            <person name="Ma Y."/>
            <person name="Chen M."/>
            <person name="Hao X."/>
            <person name="Li L."/>
            <person name="Tang Y."/>
            <person name="Lv G."/>
            <person name="Zhou Y."/>
            <person name="Sun X."/>
            <person name="Brodelius P.E."/>
            <person name="Rose J.K.C."/>
            <person name="Tang K."/>
        </authorList>
    </citation>
    <scope>NUCLEOTIDE SEQUENCE [LARGE SCALE GENOMIC DNA]</scope>
    <source>
        <strain evidence="9">cv. Huhao1</strain>
        <tissue evidence="8">Leaf</tissue>
    </source>
</reference>
<organism evidence="8 9">
    <name type="scientific">Artemisia annua</name>
    <name type="common">Sweet wormwood</name>
    <dbReference type="NCBI Taxonomy" id="35608"/>
    <lineage>
        <taxon>Eukaryota</taxon>
        <taxon>Viridiplantae</taxon>
        <taxon>Streptophyta</taxon>
        <taxon>Embryophyta</taxon>
        <taxon>Tracheophyta</taxon>
        <taxon>Spermatophyta</taxon>
        <taxon>Magnoliopsida</taxon>
        <taxon>eudicotyledons</taxon>
        <taxon>Gunneridae</taxon>
        <taxon>Pentapetalae</taxon>
        <taxon>asterids</taxon>
        <taxon>campanulids</taxon>
        <taxon>Asterales</taxon>
        <taxon>Asteraceae</taxon>
        <taxon>Asteroideae</taxon>
        <taxon>Anthemideae</taxon>
        <taxon>Artemisiinae</taxon>
        <taxon>Artemisia</taxon>
    </lineage>
</organism>
<dbReference type="PANTHER" id="PTHR12547:SF121">
    <property type="entry name" value="ZINC FINGER CCCH DOMAIN-CONTAINING PROTEIN 39"/>
    <property type="match status" value="1"/>
</dbReference>
<dbReference type="InterPro" id="IPR036855">
    <property type="entry name" value="Znf_CCCH_sf"/>
</dbReference>
<name>A0A2U1PCH1_ARTAN</name>
<dbReference type="Gene3D" id="4.10.1000.10">
    <property type="entry name" value="Zinc finger, CCCH-type"/>
    <property type="match status" value="2"/>
</dbReference>
<dbReference type="OrthoDB" id="410307at2759"/>